<reference evidence="1" key="1">
    <citation type="journal article" date="2018" name="Nat. Plants">
        <title>Whole-genome landscape of Medicago truncatula symbiotic genes.</title>
        <authorList>
            <person name="Pecrix Y."/>
            <person name="Gamas P."/>
            <person name="Carrere S."/>
        </authorList>
    </citation>
    <scope>NUCLEOTIDE SEQUENCE</scope>
    <source>
        <tissue evidence="1">Leaves</tissue>
    </source>
</reference>
<gene>
    <name evidence="1" type="ORF">MtrunA17_Chr2g0307571</name>
</gene>
<dbReference type="AlphaFoldDB" id="A0A396J7J1"/>
<proteinExistence type="predicted"/>
<dbReference type="EMBL" id="PSQE01000002">
    <property type="protein sequence ID" value="RHN74196.1"/>
    <property type="molecule type" value="Genomic_DNA"/>
</dbReference>
<protein>
    <submittedName>
        <fullName evidence="1">Uncharacterized protein</fullName>
    </submittedName>
</protein>
<organism evidence="1">
    <name type="scientific">Medicago truncatula</name>
    <name type="common">Barrel medic</name>
    <name type="synonym">Medicago tribuloides</name>
    <dbReference type="NCBI Taxonomy" id="3880"/>
    <lineage>
        <taxon>Eukaryota</taxon>
        <taxon>Viridiplantae</taxon>
        <taxon>Streptophyta</taxon>
        <taxon>Embryophyta</taxon>
        <taxon>Tracheophyta</taxon>
        <taxon>Spermatophyta</taxon>
        <taxon>Magnoliopsida</taxon>
        <taxon>eudicotyledons</taxon>
        <taxon>Gunneridae</taxon>
        <taxon>Pentapetalae</taxon>
        <taxon>rosids</taxon>
        <taxon>fabids</taxon>
        <taxon>Fabales</taxon>
        <taxon>Fabaceae</taxon>
        <taxon>Papilionoideae</taxon>
        <taxon>50 kb inversion clade</taxon>
        <taxon>NPAAA clade</taxon>
        <taxon>Hologalegina</taxon>
        <taxon>IRL clade</taxon>
        <taxon>Trifolieae</taxon>
        <taxon>Medicago</taxon>
    </lineage>
</organism>
<dbReference type="Proteomes" id="UP000265566">
    <property type="component" value="Chromosome 2"/>
</dbReference>
<comment type="caution">
    <text evidence="1">The sequence shown here is derived from an EMBL/GenBank/DDBJ whole genome shotgun (WGS) entry which is preliminary data.</text>
</comment>
<dbReference type="Gramene" id="rna10211">
    <property type="protein sequence ID" value="RHN74196.1"/>
    <property type="gene ID" value="gene10211"/>
</dbReference>
<accession>A0A396J7J1</accession>
<sequence>MERYVLEDNVISESNIGQKVYISRLSLTPSEKRLPFMFQRQQFSLIVSFVMTIYKSQE</sequence>
<evidence type="ECO:0000313" key="1">
    <source>
        <dbReference type="EMBL" id="RHN74196.1"/>
    </source>
</evidence>
<name>A0A396J7J1_MEDTR</name>